<keyword evidence="3" id="KW-0560">Oxidoreductase</keyword>
<keyword evidence="6" id="KW-1185">Reference proteome</keyword>
<organism evidence="5 6">
    <name type="scientific">Pararhodobacter zhoushanensis</name>
    <dbReference type="NCBI Taxonomy" id="2479545"/>
    <lineage>
        <taxon>Bacteria</taxon>
        <taxon>Pseudomonadati</taxon>
        <taxon>Pseudomonadota</taxon>
        <taxon>Alphaproteobacteria</taxon>
        <taxon>Rhodobacterales</taxon>
        <taxon>Paracoccaceae</taxon>
        <taxon>Pararhodobacter</taxon>
    </lineage>
</organism>
<dbReference type="SUPFAM" id="SSF51197">
    <property type="entry name" value="Clavaminate synthase-like"/>
    <property type="match status" value="1"/>
</dbReference>
<dbReference type="InterPro" id="IPR027443">
    <property type="entry name" value="IPNS-like_sf"/>
</dbReference>
<protein>
    <submittedName>
        <fullName evidence="5">Aspartyl/asparaginyl beta-hydroxylase domain-containing protein</fullName>
    </submittedName>
</protein>
<sequence>MLQKLILKRLTKRLRQVYSDLDTPPVLDMARYFPAHAALAALYPALRAEALAVYAANPDIPLFHDITATQTRISAGDGKNWRMFMVKAYRHVIAANAAQTPVLARFLRDHPEVTTATLSYLDPGKHIPPHRGPFRGVLRYHLCLYAPDCGSDAAPWLKVDGTRVPYAEGQALLWDDTFTHEVLNPGPNPRIALLLDIRRPVTRWRHRAAFRWVMAAGWVQARLLERRMSTKA</sequence>
<dbReference type="InterPro" id="IPR051821">
    <property type="entry name" value="Asp/Asn_beta-hydroxylase"/>
</dbReference>
<dbReference type="Pfam" id="PF05118">
    <property type="entry name" value="Asp_Arg_Hydrox"/>
    <property type="match status" value="1"/>
</dbReference>
<accession>A0ABT3GZ50</accession>
<keyword evidence="2" id="KW-0223">Dioxygenase</keyword>
<comment type="similarity">
    <text evidence="1">Belongs to the aspartyl/asparaginyl beta-hydroxylase family.</text>
</comment>
<dbReference type="RefSeq" id="WP_264505791.1">
    <property type="nucleotide sequence ID" value="NZ_JAPDFL010000001.1"/>
</dbReference>
<name>A0ABT3GZ50_9RHOB</name>
<dbReference type="EMBL" id="JAPDFL010000001">
    <property type="protein sequence ID" value="MCW1932821.1"/>
    <property type="molecule type" value="Genomic_DNA"/>
</dbReference>
<evidence type="ECO:0000313" key="5">
    <source>
        <dbReference type="EMBL" id="MCW1932821.1"/>
    </source>
</evidence>
<dbReference type="InterPro" id="IPR007803">
    <property type="entry name" value="Asp/Arg/Pro-Hydrxlase"/>
</dbReference>
<evidence type="ECO:0000313" key="6">
    <source>
        <dbReference type="Proteomes" id="UP001208938"/>
    </source>
</evidence>
<dbReference type="Gene3D" id="2.60.120.330">
    <property type="entry name" value="B-lactam Antibiotic, Isopenicillin N Synthase, Chain"/>
    <property type="match status" value="1"/>
</dbReference>
<evidence type="ECO:0000259" key="4">
    <source>
        <dbReference type="Pfam" id="PF05118"/>
    </source>
</evidence>
<gene>
    <name evidence="5" type="ORF">OKW52_11290</name>
</gene>
<proteinExistence type="inferred from homology"/>
<feature type="domain" description="Aspartyl/asparaginy/proline hydroxylase" evidence="4">
    <location>
        <begin position="43"/>
        <end position="200"/>
    </location>
</feature>
<evidence type="ECO:0000256" key="3">
    <source>
        <dbReference type="ARBA" id="ARBA00023002"/>
    </source>
</evidence>
<evidence type="ECO:0000256" key="2">
    <source>
        <dbReference type="ARBA" id="ARBA00022964"/>
    </source>
</evidence>
<evidence type="ECO:0000256" key="1">
    <source>
        <dbReference type="ARBA" id="ARBA00007730"/>
    </source>
</evidence>
<reference evidence="5 6" key="1">
    <citation type="submission" date="2022-10" db="EMBL/GenBank/DDBJ databases">
        <title>Pararhodobacter sp. nov., isolated from marine algae.</title>
        <authorList>
            <person name="Choi B.J."/>
            <person name="Kim J.M."/>
            <person name="Lee J.K."/>
            <person name="Choi D.G."/>
            <person name="Jeon C.O."/>
        </authorList>
    </citation>
    <scope>NUCLEOTIDE SEQUENCE [LARGE SCALE GENOMIC DNA]</scope>
    <source>
        <strain evidence="5 6">ZQ420</strain>
    </source>
</reference>
<comment type="caution">
    <text evidence="5">The sequence shown here is derived from an EMBL/GenBank/DDBJ whole genome shotgun (WGS) entry which is preliminary data.</text>
</comment>
<dbReference type="Proteomes" id="UP001208938">
    <property type="component" value="Unassembled WGS sequence"/>
</dbReference>
<dbReference type="PANTHER" id="PTHR46332:SF5">
    <property type="entry name" value="ASPARTATE BETA-HYDROXYLASE DOMAIN CONTAINING 2"/>
    <property type="match status" value="1"/>
</dbReference>
<dbReference type="PANTHER" id="PTHR46332">
    <property type="entry name" value="ASPARTATE BETA-HYDROXYLASE DOMAIN-CONTAINING PROTEIN 2"/>
    <property type="match status" value="1"/>
</dbReference>